<comment type="function">
    <text evidence="3">Nucleoside triphosphate pyrophosphatase that hydrolyzes dTTP and UTP. May have a dual role in cell division arrest and in preventing the incorporation of modified nucleotides into cellular nucleic acids.</text>
</comment>
<dbReference type="SUPFAM" id="SSF52972">
    <property type="entry name" value="ITPase-like"/>
    <property type="match status" value="1"/>
</dbReference>
<gene>
    <name evidence="4" type="ordered locus">PYCH_12980</name>
</gene>
<dbReference type="Gene3D" id="3.90.950.10">
    <property type="match status" value="1"/>
</dbReference>
<dbReference type="EC" id="3.6.1.9" evidence="3"/>
<dbReference type="PANTHER" id="PTHR43213">
    <property type="entry name" value="BIFUNCTIONAL DTTP/UTP PYROPHOSPHATASE/METHYLTRANSFERASE PROTEIN-RELATED"/>
    <property type="match status" value="1"/>
</dbReference>
<proteinExistence type="inferred from homology"/>
<comment type="caution">
    <text evidence="3">Lacks conserved residue(s) required for the propagation of feature annotation.</text>
</comment>
<organism evidence="4 5">
    <name type="scientific">Pyrococcus yayanosii (strain CH1 / JCM 16557)</name>
    <dbReference type="NCBI Taxonomy" id="529709"/>
    <lineage>
        <taxon>Archaea</taxon>
        <taxon>Methanobacteriati</taxon>
        <taxon>Methanobacteriota</taxon>
        <taxon>Thermococci</taxon>
        <taxon>Thermococcales</taxon>
        <taxon>Thermococcaceae</taxon>
        <taxon>Pyrococcus</taxon>
    </lineage>
</organism>
<feature type="active site" description="Proton acceptor" evidence="3">
    <location>
        <position position="65"/>
    </location>
</feature>
<feature type="site" description="Important for substrate specificity" evidence="3">
    <location>
        <position position="8"/>
    </location>
</feature>
<dbReference type="GO" id="GO:0009117">
    <property type="term" value="P:nucleotide metabolic process"/>
    <property type="evidence" value="ECO:0007669"/>
    <property type="project" value="UniProtKB-KW"/>
</dbReference>
<evidence type="ECO:0000313" key="5">
    <source>
        <dbReference type="Proteomes" id="UP000008386"/>
    </source>
</evidence>
<comment type="catalytic activity">
    <reaction evidence="3">
        <text>dTTP + H2O = dTMP + diphosphate + H(+)</text>
        <dbReference type="Rhea" id="RHEA:28534"/>
        <dbReference type="ChEBI" id="CHEBI:15377"/>
        <dbReference type="ChEBI" id="CHEBI:15378"/>
        <dbReference type="ChEBI" id="CHEBI:33019"/>
        <dbReference type="ChEBI" id="CHEBI:37568"/>
        <dbReference type="ChEBI" id="CHEBI:63528"/>
        <dbReference type="EC" id="3.6.1.9"/>
    </reaction>
</comment>
<dbReference type="eggNOG" id="arCOG05007">
    <property type="taxonomic scope" value="Archaea"/>
</dbReference>
<comment type="similarity">
    <text evidence="3">Belongs to the Maf family. YhdE subfamily.</text>
</comment>
<dbReference type="InterPro" id="IPR003697">
    <property type="entry name" value="Maf-like"/>
</dbReference>
<dbReference type="GO" id="GO:0036221">
    <property type="term" value="F:UTP diphosphatase activity"/>
    <property type="evidence" value="ECO:0007669"/>
    <property type="project" value="RHEA"/>
</dbReference>
<dbReference type="NCBIfam" id="TIGR00172">
    <property type="entry name" value="maf"/>
    <property type="match status" value="1"/>
</dbReference>
<dbReference type="PANTHER" id="PTHR43213:SF5">
    <property type="entry name" value="BIFUNCTIONAL DTTP_UTP PYROPHOSPHATASE_METHYLTRANSFERASE PROTEIN-RELATED"/>
    <property type="match status" value="1"/>
</dbReference>
<dbReference type="AlphaFoldDB" id="F8AFK4"/>
<dbReference type="GO" id="GO:0005737">
    <property type="term" value="C:cytoplasm"/>
    <property type="evidence" value="ECO:0007669"/>
    <property type="project" value="UniProtKB-SubCell"/>
</dbReference>
<dbReference type="HAMAP" id="MF_00528">
    <property type="entry name" value="Maf"/>
    <property type="match status" value="1"/>
</dbReference>
<evidence type="ECO:0000256" key="3">
    <source>
        <dbReference type="HAMAP-Rule" id="MF_00528"/>
    </source>
</evidence>
<keyword evidence="3" id="KW-0963">Cytoplasm</keyword>
<keyword evidence="5" id="KW-1185">Reference proteome</keyword>
<dbReference type="STRING" id="529709.PYCH_12980"/>
<dbReference type="GO" id="GO:0036218">
    <property type="term" value="F:dTTP diphosphatase activity"/>
    <property type="evidence" value="ECO:0007669"/>
    <property type="project" value="RHEA"/>
</dbReference>
<feature type="site" description="Important for substrate specificity" evidence="3">
    <location>
        <position position="66"/>
    </location>
</feature>
<dbReference type="KEGG" id="pya:PYCH_12980"/>
<dbReference type="Proteomes" id="UP000008386">
    <property type="component" value="Chromosome"/>
</dbReference>
<keyword evidence="3" id="KW-0546">Nucleotide metabolism</keyword>
<comment type="cofactor">
    <cofactor evidence="1 3">
        <name>a divalent metal cation</name>
        <dbReference type="ChEBI" id="CHEBI:60240"/>
    </cofactor>
</comment>
<dbReference type="EMBL" id="CP002779">
    <property type="protein sequence ID" value="AEH24970.1"/>
    <property type="molecule type" value="Genomic_DNA"/>
</dbReference>
<evidence type="ECO:0000313" key="4">
    <source>
        <dbReference type="EMBL" id="AEH24970.1"/>
    </source>
</evidence>
<name>F8AFK4_PYRYC</name>
<dbReference type="PIRSF" id="PIRSF006305">
    <property type="entry name" value="Maf"/>
    <property type="match status" value="1"/>
</dbReference>
<comment type="catalytic activity">
    <reaction evidence="3">
        <text>UTP + H2O = UMP + diphosphate + H(+)</text>
        <dbReference type="Rhea" id="RHEA:29395"/>
        <dbReference type="ChEBI" id="CHEBI:15377"/>
        <dbReference type="ChEBI" id="CHEBI:15378"/>
        <dbReference type="ChEBI" id="CHEBI:33019"/>
        <dbReference type="ChEBI" id="CHEBI:46398"/>
        <dbReference type="ChEBI" id="CHEBI:57865"/>
        <dbReference type="EC" id="3.6.1.9"/>
    </reaction>
</comment>
<feature type="site" description="Important for substrate specificity" evidence="3">
    <location>
        <position position="148"/>
    </location>
</feature>
<dbReference type="Pfam" id="PF02545">
    <property type="entry name" value="Maf"/>
    <property type="match status" value="1"/>
</dbReference>
<evidence type="ECO:0000256" key="2">
    <source>
        <dbReference type="ARBA" id="ARBA00022801"/>
    </source>
</evidence>
<keyword evidence="2 3" id="KW-0378">Hydrolase</keyword>
<dbReference type="InterPro" id="IPR029001">
    <property type="entry name" value="ITPase-like_fam"/>
</dbReference>
<dbReference type="CDD" id="cd00555">
    <property type="entry name" value="Maf"/>
    <property type="match status" value="1"/>
</dbReference>
<dbReference type="HOGENOM" id="CLU_040416_0_0_2"/>
<comment type="subcellular location">
    <subcellularLocation>
        <location evidence="3">Cytoplasm</location>
    </subcellularLocation>
</comment>
<protein>
    <recommendedName>
        <fullName evidence="3">dTTP/UTP pyrophosphatase</fullName>
        <shortName evidence="3">dTTPase/UTPase</shortName>
        <ecNumber evidence="3">3.6.1.9</ecNumber>
    </recommendedName>
    <alternativeName>
        <fullName evidence="3">Nucleoside triphosphate pyrophosphatase</fullName>
    </alternativeName>
    <alternativeName>
        <fullName evidence="3">Nucleotide pyrophosphatase</fullName>
        <shortName evidence="3">Nucleotide PPase</shortName>
    </alternativeName>
</protein>
<evidence type="ECO:0000256" key="1">
    <source>
        <dbReference type="ARBA" id="ARBA00001968"/>
    </source>
</evidence>
<accession>F8AFK4</accession>
<reference evidence="4 5" key="1">
    <citation type="journal article" date="2011" name="J. Bacteriol.">
        <title>Complete genome sequence of the obligate piezophilic hyperthermophilic archaeon Pyrococcus yayanosii CH1.</title>
        <authorList>
            <person name="Jun X."/>
            <person name="Lupeng L."/>
            <person name="Minjuan X."/>
            <person name="Oger P."/>
            <person name="Fengping W."/>
            <person name="Jebbar M."/>
            <person name="Xiang X."/>
        </authorList>
    </citation>
    <scope>NUCLEOTIDE SEQUENCE [LARGE SCALE GENOMIC DNA]</scope>
    <source>
        <strain evidence="5">CH1 / JCM 16557</strain>
    </source>
</reference>
<sequence>MLASASPRRREILAKFFEDFIVVPSGVGEESYAKTPEKHAVEVARRKAMKVAEKMGLGHTVVGADTVVVIDGEILGKPRDEDEARKMLERLSGRVHEVITGYCIVHGGKIIEGFSRTEVKFRALSHLLINWYLSTGEWRDKAGAYGIQGKGGLLVEWIRGDYYNVVGLPIEVIFKLVELGFKLRP</sequence>